<comment type="catalytic activity">
    <reaction evidence="5">
        <text>Endohydrolysis of (1-&gt;4)-alpha-D-glucosidic linkages in polysaccharides containing three or more (1-&gt;4)-alpha-linked D-glucose units.</text>
        <dbReference type="EC" id="3.2.1.1"/>
    </reaction>
</comment>
<dbReference type="EMBL" id="FWYF01000003">
    <property type="protein sequence ID" value="SMD37278.1"/>
    <property type="molecule type" value="Genomic_DNA"/>
</dbReference>
<dbReference type="Gene3D" id="3.90.400.10">
    <property type="entry name" value="Oligo-1,6-glucosidase, Domain 2"/>
    <property type="match status" value="1"/>
</dbReference>
<dbReference type="PANTHER" id="PTHR10357:SF179">
    <property type="entry name" value="NEUTRAL AND BASIC AMINO ACID TRANSPORT PROTEIN RBAT"/>
    <property type="match status" value="1"/>
</dbReference>
<evidence type="ECO:0000256" key="4">
    <source>
        <dbReference type="RuleBase" id="RU003615"/>
    </source>
</evidence>
<sequence>MKLQQLSILFLYLIMVMSCTKTSKEESVSSPEWNKKVFYEIFVQSFADSNGDGIGDIPGMTSKLDYLSDLGIDAIWLMPMSPSPSYHKYDVVDYTGIHPDYGTMEDFKAFIDAAHARDISVIMDFVINHSGYDHPWFQDAMTGKEAKYRDYYVWANKDSIAEQIAKKETSFDSDNIRQWHPVAGDTTQEHYYGFFYGGMPDLNYDNPAVRTEMYNAGKFWLEEIGVDGFRLDAAKHIYPDDRAIDSHAFWKEFKTEMEKVNPDVYLIGEVWADAGTASPYAAGFTSLFNFDRAFSILESINKEKVVAANIAGHGYEIDSSANLAEVINTSLPWFKKYNAEFVEASFLSNHDQNRVASVLGGDQAKIKLSASLLFTLPGTPYIYYGEEIGMLGMKPDENIREPMLWDKVSFDAMRTSWMEADYSTDTSVTSVAQQWSDDQSIINHYKRLIALKKQEVFSLGDIQNLDYKKSGVIAFTRSYKDESVGVVHNLTNQPVELSNALLDKYTTLVWQEGGVERTASTIKLPARASVVYKK</sequence>
<gene>
    <name evidence="7" type="ORF">SAMN04488029_3322</name>
</gene>
<dbReference type="AlphaFoldDB" id="A0A1W2GLP4"/>
<evidence type="ECO:0000313" key="7">
    <source>
        <dbReference type="EMBL" id="SMD37278.1"/>
    </source>
</evidence>
<dbReference type="SUPFAM" id="SSF51445">
    <property type="entry name" value="(Trans)glycosidases"/>
    <property type="match status" value="1"/>
</dbReference>
<keyword evidence="5" id="KW-0119">Carbohydrate metabolism</keyword>
<dbReference type="GO" id="GO:0043169">
    <property type="term" value="F:cation binding"/>
    <property type="evidence" value="ECO:0007669"/>
    <property type="project" value="InterPro"/>
</dbReference>
<feature type="domain" description="Glycosyl hydrolase family 13 catalytic" evidence="6">
    <location>
        <begin position="40"/>
        <end position="452"/>
    </location>
</feature>
<dbReference type="Pfam" id="PF23915">
    <property type="entry name" value="SusG_C"/>
    <property type="match status" value="1"/>
</dbReference>
<dbReference type="STRING" id="692418.SAMN04488029_3322"/>
<dbReference type="SUPFAM" id="SSF51011">
    <property type="entry name" value="Glycosyl hydrolase domain"/>
    <property type="match status" value="1"/>
</dbReference>
<proteinExistence type="inferred from homology"/>
<dbReference type="InterPro" id="IPR056300">
    <property type="entry name" value="SusG-like_C"/>
</dbReference>
<dbReference type="InterPro" id="IPR006047">
    <property type="entry name" value="GH13_cat_dom"/>
</dbReference>
<dbReference type="EC" id="3.2.1.1" evidence="5"/>
<accession>A0A1W2GLP4</accession>
<dbReference type="Gene3D" id="3.20.20.80">
    <property type="entry name" value="Glycosidases"/>
    <property type="match status" value="1"/>
</dbReference>
<comment type="similarity">
    <text evidence="1 4">Belongs to the glycosyl hydrolase 13 family.</text>
</comment>
<evidence type="ECO:0000256" key="1">
    <source>
        <dbReference type="ARBA" id="ARBA00008061"/>
    </source>
</evidence>
<keyword evidence="8" id="KW-1185">Reference proteome</keyword>
<dbReference type="PROSITE" id="PS51257">
    <property type="entry name" value="PROKAR_LIPOPROTEIN"/>
    <property type="match status" value="1"/>
</dbReference>
<evidence type="ECO:0000256" key="5">
    <source>
        <dbReference type="RuleBase" id="RU361134"/>
    </source>
</evidence>
<keyword evidence="2 5" id="KW-0378">Hydrolase</keyword>
<evidence type="ECO:0000256" key="3">
    <source>
        <dbReference type="ARBA" id="ARBA00023295"/>
    </source>
</evidence>
<dbReference type="InterPro" id="IPR013780">
    <property type="entry name" value="Glyco_hydro_b"/>
</dbReference>
<dbReference type="GO" id="GO:0004556">
    <property type="term" value="F:alpha-amylase activity"/>
    <property type="evidence" value="ECO:0007669"/>
    <property type="project" value="UniProtKB-UniRule"/>
</dbReference>
<protein>
    <recommendedName>
        <fullName evidence="5">Alpha-amylase</fullName>
        <ecNumber evidence="5">3.2.1.1</ecNumber>
    </recommendedName>
</protein>
<dbReference type="SMART" id="SM00642">
    <property type="entry name" value="Aamy"/>
    <property type="match status" value="1"/>
</dbReference>
<reference evidence="7 8" key="1">
    <citation type="submission" date="2017-04" db="EMBL/GenBank/DDBJ databases">
        <authorList>
            <person name="Afonso C.L."/>
            <person name="Miller P.J."/>
            <person name="Scott M.A."/>
            <person name="Spackman E."/>
            <person name="Goraichik I."/>
            <person name="Dimitrov K.M."/>
            <person name="Suarez D.L."/>
            <person name="Swayne D.E."/>
        </authorList>
    </citation>
    <scope>NUCLEOTIDE SEQUENCE [LARGE SCALE GENOMIC DNA]</scope>
    <source>
        <strain evidence="7 8">DSM 26133</strain>
    </source>
</reference>
<dbReference type="PANTHER" id="PTHR10357">
    <property type="entry name" value="ALPHA-AMYLASE FAMILY MEMBER"/>
    <property type="match status" value="1"/>
</dbReference>
<dbReference type="RefSeq" id="WP_084373936.1">
    <property type="nucleotide sequence ID" value="NZ_FWYF01000003.1"/>
</dbReference>
<evidence type="ECO:0000256" key="2">
    <source>
        <dbReference type="ARBA" id="ARBA00022801"/>
    </source>
</evidence>
<dbReference type="PRINTS" id="PR00110">
    <property type="entry name" value="ALPHAAMYLASE"/>
</dbReference>
<dbReference type="Proteomes" id="UP000192472">
    <property type="component" value="Unassembled WGS sequence"/>
</dbReference>
<organism evidence="7 8">
    <name type="scientific">Reichenbachiella faecimaris</name>
    <dbReference type="NCBI Taxonomy" id="692418"/>
    <lineage>
        <taxon>Bacteria</taxon>
        <taxon>Pseudomonadati</taxon>
        <taxon>Bacteroidota</taxon>
        <taxon>Cytophagia</taxon>
        <taxon>Cytophagales</taxon>
        <taxon>Reichenbachiellaceae</taxon>
        <taxon>Reichenbachiella</taxon>
    </lineage>
</organism>
<name>A0A1W2GLP4_REIFA</name>
<dbReference type="InterPro" id="IPR045857">
    <property type="entry name" value="O16G_dom_2"/>
</dbReference>
<evidence type="ECO:0000259" key="6">
    <source>
        <dbReference type="SMART" id="SM00642"/>
    </source>
</evidence>
<evidence type="ECO:0000313" key="8">
    <source>
        <dbReference type="Proteomes" id="UP000192472"/>
    </source>
</evidence>
<dbReference type="Pfam" id="PF00128">
    <property type="entry name" value="Alpha-amylase"/>
    <property type="match status" value="1"/>
</dbReference>
<dbReference type="InterPro" id="IPR017853">
    <property type="entry name" value="GH"/>
</dbReference>
<dbReference type="CDD" id="cd11316">
    <property type="entry name" value="AmyAc_bac2_AmyA"/>
    <property type="match status" value="1"/>
</dbReference>
<keyword evidence="3 5" id="KW-0326">Glycosidase</keyword>
<dbReference type="InterPro" id="IPR006046">
    <property type="entry name" value="Alpha_amylase"/>
</dbReference>
<dbReference type="GO" id="GO:0009313">
    <property type="term" value="P:oligosaccharide catabolic process"/>
    <property type="evidence" value="ECO:0007669"/>
    <property type="project" value="TreeGrafter"/>
</dbReference>
<dbReference type="OrthoDB" id="9806009at2"/>
<dbReference type="Gene3D" id="2.60.40.1180">
    <property type="entry name" value="Golgi alpha-mannosidase II"/>
    <property type="match status" value="1"/>
</dbReference>